<feature type="transmembrane region" description="Helical" evidence="9">
    <location>
        <begin position="129"/>
        <end position="149"/>
    </location>
</feature>
<dbReference type="PANTHER" id="PTHR24228">
    <property type="entry name" value="B2 BRADYKININ RECEPTOR/ANGIOTENSIN II RECEPTOR"/>
    <property type="match status" value="1"/>
</dbReference>
<dbReference type="Pfam" id="PF00001">
    <property type="entry name" value="7tm_1"/>
    <property type="match status" value="1"/>
</dbReference>
<dbReference type="CDD" id="cd00637">
    <property type="entry name" value="7tm_classA_rhodopsin-like"/>
    <property type="match status" value="1"/>
</dbReference>
<feature type="transmembrane region" description="Helical" evidence="9">
    <location>
        <begin position="40"/>
        <end position="67"/>
    </location>
</feature>
<evidence type="ECO:0000313" key="11">
    <source>
        <dbReference type="Proteomes" id="UP000694844"/>
    </source>
</evidence>
<keyword evidence="3 9" id="KW-0812">Transmembrane</keyword>
<dbReference type="GeneID" id="111130964"/>
<keyword evidence="8" id="KW-0807">Transducer</keyword>
<evidence type="ECO:0000256" key="6">
    <source>
        <dbReference type="ARBA" id="ARBA00023136"/>
    </source>
</evidence>
<evidence type="ECO:0000256" key="8">
    <source>
        <dbReference type="ARBA" id="ARBA00023224"/>
    </source>
</evidence>
<accession>A0A8B8E2N4</accession>
<dbReference type="SUPFAM" id="SSF81321">
    <property type="entry name" value="Family A G protein-coupled receptor-like"/>
    <property type="match status" value="1"/>
</dbReference>
<comment type="subcellular location">
    <subcellularLocation>
        <location evidence="1">Cell membrane</location>
        <topology evidence="1">Multi-pass membrane protein</topology>
    </subcellularLocation>
</comment>
<dbReference type="KEGG" id="cvn:111130964"/>
<keyword evidence="7" id="KW-0675">Receptor</keyword>
<dbReference type="AlphaFoldDB" id="A0A8B8E2N4"/>
<dbReference type="PRINTS" id="PR00237">
    <property type="entry name" value="GPCRRHODOPSN"/>
</dbReference>
<feature type="domain" description="G-protein coupled receptors family 1 profile" evidence="10">
    <location>
        <begin position="58"/>
        <end position="302"/>
    </location>
</feature>
<dbReference type="PROSITE" id="PS50262">
    <property type="entry name" value="G_PROTEIN_RECEP_F1_2"/>
    <property type="match status" value="1"/>
</dbReference>
<evidence type="ECO:0000256" key="2">
    <source>
        <dbReference type="ARBA" id="ARBA00022475"/>
    </source>
</evidence>
<gene>
    <name evidence="12 13" type="primary">LOC111130964</name>
</gene>
<dbReference type="Gene3D" id="1.20.1070.10">
    <property type="entry name" value="Rhodopsin 7-helix transmembrane proteins"/>
    <property type="match status" value="1"/>
</dbReference>
<evidence type="ECO:0000256" key="3">
    <source>
        <dbReference type="ARBA" id="ARBA00022692"/>
    </source>
</evidence>
<feature type="transmembrane region" description="Helical" evidence="9">
    <location>
        <begin position="249"/>
        <end position="269"/>
    </location>
</feature>
<sequence length="367" mass="41672">MAHSSSNNVSFQLEAYSISNTSYNESSNETFLASGPSSTALYVGGIIMLIALLWGLFANILILLVIFTKRDMNNIINIFIISLCINDIINLGINNNLVMLSYFMGEFPTGMLGCELATHFTVLFMGSSLWHTGLIAIHRLIVVVFNNFYKKISKKAYTCFVLVFARVIPLLFLAQPSLGQMAYYESRLLRCIVKKNYGPYNLLVIVFLMILPSIILIVCYIAVFIKVHQSSIAFRASRQKEWLKREIKITKMFGMVFLLIVIGYMPYGIVRSIDKQLQLSADFYVAITVFFAIGNCCNPFVYGAMDRSIRMECFKIFHLVHDQEKENGNNHIIAHTTQMIVEQEDETEVIPLNMSTKITQTSESFPK</sequence>
<dbReference type="RefSeq" id="XP_022333978.1">
    <property type="nucleotide sequence ID" value="XM_022478270.1"/>
</dbReference>
<dbReference type="GO" id="GO:0004930">
    <property type="term" value="F:G protein-coupled receptor activity"/>
    <property type="evidence" value="ECO:0007669"/>
    <property type="project" value="UniProtKB-KW"/>
</dbReference>
<name>A0A8B8E2N4_CRAVI</name>
<keyword evidence="4 9" id="KW-1133">Transmembrane helix</keyword>
<keyword evidence="2" id="KW-1003">Cell membrane</keyword>
<evidence type="ECO:0000259" key="10">
    <source>
        <dbReference type="PROSITE" id="PS50262"/>
    </source>
</evidence>
<organism evidence="11 13">
    <name type="scientific">Crassostrea virginica</name>
    <name type="common">Eastern oyster</name>
    <dbReference type="NCBI Taxonomy" id="6565"/>
    <lineage>
        <taxon>Eukaryota</taxon>
        <taxon>Metazoa</taxon>
        <taxon>Spiralia</taxon>
        <taxon>Lophotrochozoa</taxon>
        <taxon>Mollusca</taxon>
        <taxon>Bivalvia</taxon>
        <taxon>Autobranchia</taxon>
        <taxon>Pteriomorphia</taxon>
        <taxon>Ostreida</taxon>
        <taxon>Ostreoidea</taxon>
        <taxon>Ostreidae</taxon>
        <taxon>Crassostrea</taxon>
    </lineage>
</organism>
<feature type="transmembrane region" description="Helical" evidence="9">
    <location>
        <begin position="202"/>
        <end position="228"/>
    </location>
</feature>
<dbReference type="RefSeq" id="XP_022333979.1">
    <property type="nucleotide sequence ID" value="XM_022478271.1"/>
</dbReference>
<proteinExistence type="predicted"/>
<dbReference type="OrthoDB" id="10044919at2759"/>
<dbReference type="InterPro" id="IPR017452">
    <property type="entry name" value="GPCR_Rhodpsn_7TM"/>
</dbReference>
<protein>
    <submittedName>
        <fullName evidence="12 13">Melatonin receptor type 1C-like</fullName>
    </submittedName>
</protein>
<reference evidence="12 13" key="1">
    <citation type="submission" date="2025-04" db="UniProtKB">
        <authorList>
            <consortium name="RefSeq"/>
        </authorList>
    </citation>
    <scope>IDENTIFICATION</scope>
    <source>
        <tissue evidence="12 13">Whole sample</tissue>
    </source>
</reference>
<evidence type="ECO:0000256" key="1">
    <source>
        <dbReference type="ARBA" id="ARBA00004651"/>
    </source>
</evidence>
<evidence type="ECO:0000313" key="13">
    <source>
        <dbReference type="RefSeq" id="XP_022333979.1"/>
    </source>
</evidence>
<keyword evidence="5" id="KW-0297">G-protein coupled receptor</keyword>
<dbReference type="Proteomes" id="UP000694844">
    <property type="component" value="Chromosome 4"/>
</dbReference>
<keyword evidence="11" id="KW-1185">Reference proteome</keyword>
<dbReference type="InterPro" id="IPR000276">
    <property type="entry name" value="GPCR_Rhodpsn"/>
</dbReference>
<feature type="transmembrane region" description="Helical" evidence="9">
    <location>
        <begin position="281"/>
        <end position="301"/>
    </location>
</feature>
<feature type="transmembrane region" description="Helical" evidence="9">
    <location>
        <begin position="74"/>
        <end position="93"/>
    </location>
</feature>
<evidence type="ECO:0000256" key="9">
    <source>
        <dbReference type="SAM" id="Phobius"/>
    </source>
</evidence>
<evidence type="ECO:0000256" key="5">
    <source>
        <dbReference type="ARBA" id="ARBA00023040"/>
    </source>
</evidence>
<feature type="transmembrane region" description="Helical" evidence="9">
    <location>
        <begin position="156"/>
        <end position="174"/>
    </location>
</feature>
<evidence type="ECO:0000256" key="4">
    <source>
        <dbReference type="ARBA" id="ARBA00022989"/>
    </source>
</evidence>
<keyword evidence="6 9" id="KW-0472">Membrane</keyword>
<evidence type="ECO:0000313" key="12">
    <source>
        <dbReference type="RefSeq" id="XP_022333978.1"/>
    </source>
</evidence>
<dbReference type="GO" id="GO:0005886">
    <property type="term" value="C:plasma membrane"/>
    <property type="evidence" value="ECO:0007669"/>
    <property type="project" value="UniProtKB-SubCell"/>
</dbReference>
<evidence type="ECO:0000256" key="7">
    <source>
        <dbReference type="ARBA" id="ARBA00023170"/>
    </source>
</evidence>
<dbReference type="PANTHER" id="PTHR24228:SF74">
    <property type="entry name" value="G-PROTEIN COUPLED RECEPTORS FAMILY 1 PROFILE DOMAIN-CONTAINING PROTEIN"/>
    <property type="match status" value="1"/>
</dbReference>